<comment type="caution">
    <text evidence="3">The sequence shown here is derived from an EMBL/GenBank/DDBJ whole genome shotgun (WGS) entry which is preliminary data.</text>
</comment>
<comment type="similarity">
    <text evidence="1 2">Belongs to the MEMO1 family.</text>
</comment>
<dbReference type="SUPFAM" id="SSF53213">
    <property type="entry name" value="LigB-like"/>
    <property type="match status" value="1"/>
</dbReference>
<dbReference type="Gene3D" id="3.40.830.10">
    <property type="entry name" value="LigB-like"/>
    <property type="match status" value="1"/>
</dbReference>
<accession>A0A0C2DTH2</accession>
<reference evidence="3 4" key="1">
    <citation type="submission" date="2014-12" db="EMBL/GenBank/DDBJ databases">
        <title>Genomes of Geoalkalibacter ferrihydriticus and Geoalkalibacter subterraneus, two haloalkaliphilic metal-reducing members of the Geobacteraceae.</title>
        <authorList>
            <person name="Badalamenti J.P."/>
            <person name="Torres C.I."/>
            <person name="Krajmalnik-Brown R."/>
            <person name="Bond D.R."/>
        </authorList>
    </citation>
    <scope>NUCLEOTIDE SEQUENCE [LARGE SCALE GENOMIC DNA]</scope>
    <source>
        <strain evidence="3 4">DSM 17813</strain>
    </source>
</reference>
<dbReference type="CDD" id="cd07361">
    <property type="entry name" value="MEMO_like"/>
    <property type="match status" value="1"/>
</dbReference>
<dbReference type="PANTHER" id="PTHR11060:SF0">
    <property type="entry name" value="PROTEIN MEMO1"/>
    <property type="match status" value="1"/>
</dbReference>
<keyword evidence="3" id="KW-0223">Dioxygenase</keyword>
<dbReference type="RefSeq" id="WP_040097647.1">
    <property type="nucleotide sequence ID" value="NZ_JWJD01000002.1"/>
</dbReference>
<evidence type="ECO:0000256" key="2">
    <source>
        <dbReference type="HAMAP-Rule" id="MF_00055"/>
    </source>
</evidence>
<dbReference type="AlphaFoldDB" id="A0A0C2DTH2"/>
<gene>
    <name evidence="3" type="ORF">GFER_06300</name>
</gene>
<keyword evidence="4" id="KW-1185">Reference proteome</keyword>
<evidence type="ECO:0000313" key="3">
    <source>
        <dbReference type="EMBL" id="KIH76744.1"/>
    </source>
</evidence>
<dbReference type="EMBL" id="JWJD01000002">
    <property type="protein sequence ID" value="KIH76744.1"/>
    <property type="molecule type" value="Genomic_DNA"/>
</dbReference>
<dbReference type="Proteomes" id="UP000035068">
    <property type="component" value="Unassembled WGS sequence"/>
</dbReference>
<proteinExistence type="inferred from homology"/>
<dbReference type="HAMAP" id="MF_00055">
    <property type="entry name" value="MEMO1"/>
    <property type="match status" value="1"/>
</dbReference>
<evidence type="ECO:0000256" key="1">
    <source>
        <dbReference type="ARBA" id="ARBA00006315"/>
    </source>
</evidence>
<dbReference type="PANTHER" id="PTHR11060">
    <property type="entry name" value="PROTEIN MEMO1"/>
    <property type="match status" value="1"/>
</dbReference>
<name>A0A0C2DTH2_9BACT</name>
<dbReference type="Pfam" id="PF01875">
    <property type="entry name" value="Memo"/>
    <property type="match status" value="1"/>
</dbReference>
<protein>
    <recommendedName>
        <fullName evidence="2">MEMO1 family protein GFER_06300</fullName>
    </recommendedName>
</protein>
<evidence type="ECO:0000313" key="4">
    <source>
        <dbReference type="Proteomes" id="UP000035068"/>
    </source>
</evidence>
<organism evidence="3 4">
    <name type="scientific">Geoalkalibacter ferrihydriticus DSM 17813</name>
    <dbReference type="NCBI Taxonomy" id="1121915"/>
    <lineage>
        <taxon>Bacteria</taxon>
        <taxon>Pseudomonadati</taxon>
        <taxon>Thermodesulfobacteriota</taxon>
        <taxon>Desulfuromonadia</taxon>
        <taxon>Desulfuromonadales</taxon>
        <taxon>Geoalkalibacteraceae</taxon>
        <taxon>Geoalkalibacter</taxon>
    </lineage>
</organism>
<sequence length="266" mass="28790">MHREPAVAGQFYPANKDKLRDLIAGFIPQGESRKVMGVVSPHAGYVYSGAVAGQTLAQARIPDRVVILGPNHHGIGHRAALYPAGCWKTPLGEVVIDEPLARTLLERCSLLTEDPAAHRFEHSLEVQVPFLQFLNPQVRIVPICLGRINLAELMAFGRELGTCLKDIREDILLVASSDMTHYESAAQAREKDTAAVEKILALDPEGLYQVVAARRISMCGVIPTVAMLAACTELGARSATLVRYANSGEITGDTREVVGYAGLVIE</sequence>
<keyword evidence="3" id="KW-0560">Oxidoreductase</keyword>
<dbReference type="InterPro" id="IPR002737">
    <property type="entry name" value="MEMO1_fam"/>
</dbReference>
<dbReference type="NCBIfam" id="TIGR04336">
    <property type="entry name" value="AmmeMemoSam_B"/>
    <property type="match status" value="1"/>
</dbReference>
<dbReference type="GO" id="GO:0051213">
    <property type="term" value="F:dioxygenase activity"/>
    <property type="evidence" value="ECO:0007669"/>
    <property type="project" value="UniProtKB-KW"/>
</dbReference>